<feature type="transmembrane region" description="Helical" evidence="8">
    <location>
        <begin position="56"/>
        <end position="77"/>
    </location>
</feature>
<reference evidence="9" key="1">
    <citation type="submission" date="2023-08" db="EMBL/GenBank/DDBJ databases">
        <authorList>
            <person name="Audoor S."/>
            <person name="Bilcke G."/>
        </authorList>
    </citation>
    <scope>NUCLEOTIDE SEQUENCE</scope>
</reference>
<keyword evidence="3" id="KW-1003">Cell membrane</keyword>
<evidence type="ECO:0000256" key="2">
    <source>
        <dbReference type="ARBA" id="ARBA00005808"/>
    </source>
</evidence>
<evidence type="ECO:0000256" key="1">
    <source>
        <dbReference type="ARBA" id="ARBA00004651"/>
    </source>
</evidence>
<keyword evidence="11" id="KW-1185">Reference proteome</keyword>
<accession>A0AAD2CR34</accession>
<dbReference type="EMBL" id="CAKOGP040002223">
    <property type="protein sequence ID" value="CAJ1965749.1"/>
    <property type="molecule type" value="Genomic_DNA"/>
</dbReference>
<feature type="transmembrane region" description="Helical" evidence="8">
    <location>
        <begin position="181"/>
        <end position="201"/>
    </location>
</feature>
<gene>
    <name evidence="10" type="ORF">CYCCA115_LOCUS21341</name>
    <name evidence="9" type="ORF">CYCCA115_LOCUS8399</name>
</gene>
<sequence length="577" mass="61448">MSDEKQTTDAPSRKDRPTGSMHVGDADFDVNDPAYEMDATWGEVCTACCVKTPAEWGMAFMGLVGVLFFLYFFLLGLDLLGNGAKVMGGCAAGALFGDDMNPIAGLMVGIVATVLLQSSSTTTSIVVSLVGADAVTVKQGIFMIMGANIGTSVTNTIVAMGHLGDGDQLERAFAGATVHDMFNFLSVAILLPVEAATGYLFHLTKACVKNFQAQDGEKWEGPVKKLVSPLASRIIIVNKKVASQIAAGEATCRTYYPNNGTLACDDYNDPLTCSSGLLSCDKKADTPFCPAFFDPEATENVDRTSGVCAFIIGLILLFICLFALVKILQRLMMGASTRVLYKATNINGYLAILIGAGITILVQSSSITTSVLTPLVGVGALRLEQMLPLTLGANIGTTVTGLLAALLGNKNGMQVALAHLFFNITGIAIWYPVPFMRNIPLNAARALGRSTRLFRGFPIIYIAVAFIAMPLIFLGISYLFSDGNSGLTALGSIIVVVLAVVLMYTGYFCKYQGGSEKCTQCLVSREKRNNAVNDLPDDMEWLKAKVRELSEHTGLPVEAEGTPAKDEGSNTKTDEEA</sequence>
<comment type="caution">
    <text evidence="9">The sequence shown here is derived from an EMBL/GenBank/DDBJ whole genome shotgun (WGS) entry which is preliminary data.</text>
</comment>
<feature type="transmembrane region" description="Helical" evidence="8">
    <location>
        <begin position="387"/>
        <end position="407"/>
    </location>
</feature>
<evidence type="ECO:0000313" key="9">
    <source>
        <dbReference type="EMBL" id="CAJ1943357.1"/>
    </source>
</evidence>
<dbReference type="GO" id="GO:0005886">
    <property type="term" value="C:plasma membrane"/>
    <property type="evidence" value="ECO:0007669"/>
    <property type="project" value="UniProtKB-SubCell"/>
</dbReference>
<evidence type="ECO:0000256" key="7">
    <source>
        <dbReference type="SAM" id="MobiDB-lite"/>
    </source>
</evidence>
<dbReference type="GO" id="GO:0005436">
    <property type="term" value="F:sodium:phosphate symporter activity"/>
    <property type="evidence" value="ECO:0007669"/>
    <property type="project" value="InterPro"/>
</dbReference>
<feature type="transmembrane region" description="Helical" evidence="8">
    <location>
        <begin position="307"/>
        <end position="328"/>
    </location>
</feature>
<evidence type="ECO:0000313" key="11">
    <source>
        <dbReference type="Proteomes" id="UP001295423"/>
    </source>
</evidence>
<dbReference type="InterPro" id="IPR003841">
    <property type="entry name" value="Na/Pi_transpt"/>
</dbReference>
<proteinExistence type="inferred from homology"/>
<evidence type="ECO:0000313" key="10">
    <source>
        <dbReference type="EMBL" id="CAJ1965749.1"/>
    </source>
</evidence>
<keyword evidence="6 8" id="KW-0472">Membrane</keyword>
<dbReference type="PANTHER" id="PTHR10010">
    <property type="entry name" value="SOLUTE CARRIER FAMILY 34 SODIUM PHOSPHATE , MEMBER 2-RELATED"/>
    <property type="match status" value="1"/>
</dbReference>
<keyword evidence="5 8" id="KW-1133">Transmembrane helix</keyword>
<feature type="region of interest" description="Disordered" evidence="7">
    <location>
        <begin position="1"/>
        <end position="24"/>
    </location>
</feature>
<feature type="transmembrane region" description="Helical" evidence="8">
    <location>
        <begin position="103"/>
        <end position="129"/>
    </location>
</feature>
<organism evidence="9 11">
    <name type="scientific">Cylindrotheca closterium</name>
    <dbReference type="NCBI Taxonomy" id="2856"/>
    <lineage>
        <taxon>Eukaryota</taxon>
        <taxon>Sar</taxon>
        <taxon>Stramenopiles</taxon>
        <taxon>Ochrophyta</taxon>
        <taxon>Bacillariophyta</taxon>
        <taxon>Bacillariophyceae</taxon>
        <taxon>Bacillariophycidae</taxon>
        <taxon>Bacillariales</taxon>
        <taxon>Bacillariaceae</taxon>
        <taxon>Cylindrotheca</taxon>
    </lineage>
</organism>
<feature type="transmembrane region" description="Helical" evidence="8">
    <location>
        <begin position="348"/>
        <end position="375"/>
    </location>
</feature>
<evidence type="ECO:0000256" key="5">
    <source>
        <dbReference type="ARBA" id="ARBA00022989"/>
    </source>
</evidence>
<name>A0AAD2CR34_9STRA</name>
<evidence type="ECO:0000256" key="6">
    <source>
        <dbReference type="ARBA" id="ARBA00023136"/>
    </source>
</evidence>
<keyword evidence="4 8" id="KW-0812">Transmembrane</keyword>
<dbReference type="NCBIfam" id="NF037997">
    <property type="entry name" value="Na_Pi_symport"/>
    <property type="match status" value="2"/>
</dbReference>
<feature type="transmembrane region" description="Helical" evidence="8">
    <location>
        <begin position="453"/>
        <end position="480"/>
    </location>
</feature>
<comment type="similarity">
    <text evidence="2">Belongs to the SLC34A transporter family.</text>
</comment>
<feature type="compositionally biased region" description="Basic and acidic residues" evidence="7">
    <location>
        <begin position="563"/>
        <end position="577"/>
    </location>
</feature>
<dbReference type="Pfam" id="PF02690">
    <property type="entry name" value="Na_Pi_cotrans"/>
    <property type="match status" value="2"/>
</dbReference>
<evidence type="ECO:0008006" key="12">
    <source>
        <dbReference type="Google" id="ProtNLM"/>
    </source>
</evidence>
<evidence type="ECO:0000256" key="3">
    <source>
        <dbReference type="ARBA" id="ARBA00022475"/>
    </source>
</evidence>
<feature type="compositionally biased region" description="Basic and acidic residues" evidence="7">
    <location>
        <begin position="1"/>
        <end position="17"/>
    </location>
</feature>
<comment type="subcellular location">
    <subcellularLocation>
        <location evidence="1">Cell membrane</location>
        <topology evidence="1">Multi-pass membrane protein</topology>
    </subcellularLocation>
</comment>
<feature type="transmembrane region" description="Helical" evidence="8">
    <location>
        <begin position="413"/>
        <end position="433"/>
    </location>
</feature>
<dbReference type="Proteomes" id="UP001295423">
    <property type="component" value="Unassembled WGS sequence"/>
</dbReference>
<evidence type="ECO:0000256" key="8">
    <source>
        <dbReference type="SAM" id="Phobius"/>
    </source>
</evidence>
<dbReference type="EMBL" id="CAKOGP040001113">
    <property type="protein sequence ID" value="CAJ1943357.1"/>
    <property type="molecule type" value="Genomic_DNA"/>
</dbReference>
<dbReference type="AlphaFoldDB" id="A0AAD2CR34"/>
<dbReference type="GO" id="GO:0044341">
    <property type="term" value="P:sodium-dependent phosphate transport"/>
    <property type="evidence" value="ECO:0007669"/>
    <property type="project" value="InterPro"/>
</dbReference>
<feature type="region of interest" description="Disordered" evidence="7">
    <location>
        <begin position="552"/>
        <end position="577"/>
    </location>
</feature>
<feature type="transmembrane region" description="Helical" evidence="8">
    <location>
        <begin position="486"/>
        <end position="507"/>
    </location>
</feature>
<evidence type="ECO:0000256" key="4">
    <source>
        <dbReference type="ARBA" id="ARBA00022692"/>
    </source>
</evidence>
<feature type="transmembrane region" description="Helical" evidence="8">
    <location>
        <begin position="141"/>
        <end position="161"/>
    </location>
</feature>
<protein>
    <recommendedName>
        <fullName evidence="12">Sodium-dependent phosphate transport protein 2B</fullName>
    </recommendedName>
</protein>
<dbReference type="PANTHER" id="PTHR10010:SF46">
    <property type="entry name" value="SODIUM-DEPENDENT PHOSPHATE TRANSPORT PROTEIN 2B"/>
    <property type="match status" value="1"/>
</dbReference>